<evidence type="ECO:0000313" key="2">
    <source>
        <dbReference type="EMBL" id="KAK1885194.1"/>
    </source>
</evidence>
<feature type="compositionally biased region" description="Polar residues" evidence="1">
    <location>
        <begin position="97"/>
        <end position="106"/>
    </location>
</feature>
<reference evidence="2" key="1">
    <citation type="submission" date="2023-04" db="EMBL/GenBank/DDBJ databases">
        <title>Chromosome-level genome of Chaenocephalus aceratus.</title>
        <authorList>
            <person name="Park H."/>
        </authorList>
    </citation>
    <scope>NUCLEOTIDE SEQUENCE</scope>
    <source>
        <strain evidence="2">DE</strain>
        <tissue evidence="2">Muscle</tissue>
    </source>
</reference>
<protein>
    <submittedName>
        <fullName evidence="2">Adenine deaminase</fullName>
    </submittedName>
</protein>
<dbReference type="AlphaFoldDB" id="A0AAD9BNM0"/>
<feature type="region of interest" description="Disordered" evidence="1">
    <location>
        <begin position="97"/>
        <end position="122"/>
    </location>
</feature>
<feature type="compositionally biased region" description="Basic and acidic residues" evidence="1">
    <location>
        <begin position="107"/>
        <end position="116"/>
    </location>
</feature>
<organism evidence="2 3">
    <name type="scientific">Dissostichus eleginoides</name>
    <name type="common">Patagonian toothfish</name>
    <name type="synonym">Dissostichus amissus</name>
    <dbReference type="NCBI Taxonomy" id="100907"/>
    <lineage>
        <taxon>Eukaryota</taxon>
        <taxon>Metazoa</taxon>
        <taxon>Chordata</taxon>
        <taxon>Craniata</taxon>
        <taxon>Vertebrata</taxon>
        <taxon>Euteleostomi</taxon>
        <taxon>Actinopterygii</taxon>
        <taxon>Neopterygii</taxon>
        <taxon>Teleostei</taxon>
        <taxon>Neoteleostei</taxon>
        <taxon>Acanthomorphata</taxon>
        <taxon>Eupercaria</taxon>
        <taxon>Perciformes</taxon>
        <taxon>Notothenioidei</taxon>
        <taxon>Nototheniidae</taxon>
        <taxon>Dissostichus</taxon>
    </lineage>
</organism>
<dbReference type="EMBL" id="JASDAP010000021">
    <property type="protein sequence ID" value="KAK1885194.1"/>
    <property type="molecule type" value="Genomic_DNA"/>
</dbReference>
<gene>
    <name evidence="2" type="ORF">KUDE01_031389</name>
</gene>
<dbReference type="Proteomes" id="UP001228049">
    <property type="component" value="Unassembled WGS sequence"/>
</dbReference>
<name>A0AAD9BNM0_DISEL</name>
<proteinExistence type="predicted"/>
<keyword evidence="3" id="KW-1185">Reference proteome</keyword>
<comment type="caution">
    <text evidence="2">The sequence shown here is derived from an EMBL/GenBank/DDBJ whole genome shotgun (WGS) entry which is preliminary data.</text>
</comment>
<evidence type="ECO:0000256" key="1">
    <source>
        <dbReference type="SAM" id="MobiDB-lite"/>
    </source>
</evidence>
<sequence>MPQILAFTGQTPLSKESYPAVSRLGSALLHVKGRYEVTEGVFRRRRLRGDVTRKEWRQTGVFVAQHHLRVELTLMRTLHLTNILLPLSLITALCLSPSQRGTQSCSKKSETQEPRTDLLIPESRNRRHMSALSLHRV</sequence>
<accession>A0AAD9BNM0</accession>
<evidence type="ECO:0000313" key="3">
    <source>
        <dbReference type="Proteomes" id="UP001228049"/>
    </source>
</evidence>